<dbReference type="Gene3D" id="3.40.50.300">
    <property type="entry name" value="P-loop containing nucleotide triphosphate hydrolases"/>
    <property type="match status" value="1"/>
</dbReference>
<protein>
    <recommendedName>
        <fullName evidence="4">DNA topology modulation protein FlaR</fullName>
    </recommendedName>
</protein>
<keyword evidence="3" id="KW-1185">Reference proteome</keyword>
<dbReference type="InterPro" id="IPR052922">
    <property type="entry name" value="Cytidylate_Kinase-2"/>
</dbReference>
<feature type="region of interest" description="Disordered" evidence="1">
    <location>
        <begin position="173"/>
        <end position="220"/>
    </location>
</feature>
<comment type="caution">
    <text evidence="2">The sequence shown here is derived from an EMBL/GenBank/DDBJ whole genome shotgun (WGS) entry which is preliminary data.</text>
</comment>
<name>A0A429ZZW1_9ENTE</name>
<evidence type="ECO:0000313" key="3">
    <source>
        <dbReference type="Proteomes" id="UP000287857"/>
    </source>
</evidence>
<dbReference type="PANTHER" id="PTHR37816:SF2">
    <property type="entry name" value="DNA TOPOLOGY MODULATION PROTEIN FLAR-RELATED PROTEIN"/>
    <property type="match status" value="1"/>
</dbReference>
<dbReference type="AlphaFoldDB" id="A0A429ZZW1"/>
<dbReference type="Proteomes" id="UP000287857">
    <property type="component" value="Unassembled WGS sequence"/>
</dbReference>
<evidence type="ECO:0000313" key="2">
    <source>
        <dbReference type="EMBL" id="RST99592.1"/>
    </source>
</evidence>
<evidence type="ECO:0008006" key="4">
    <source>
        <dbReference type="Google" id="ProtNLM"/>
    </source>
</evidence>
<dbReference type="PANTHER" id="PTHR37816">
    <property type="entry name" value="YALI0E33011P"/>
    <property type="match status" value="1"/>
</dbReference>
<dbReference type="EMBL" id="NGJS01000004">
    <property type="protein sequence ID" value="RST99592.1"/>
    <property type="molecule type" value="Genomic_DNA"/>
</dbReference>
<dbReference type="RefSeq" id="WP_125983530.1">
    <property type="nucleotide sequence ID" value="NZ_NGJS01000004.1"/>
</dbReference>
<reference evidence="2 3" key="1">
    <citation type="submission" date="2017-05" db="EMBL/GenBank/DDBJ databases">
        <title>Vagococcus spp. assemblies.</title>
        <authorList>
            <person name="Gulvik C.A."/>
        </authorList>
    </citation>
    <scope>NUCLEOTIDE SEQUENCE [LARGE SCALE GENOMIC DNA]</scope>
    <source>
        <strain evidence="2 3">SS1995</strain>
    </source>
</reference>
<dbReference type="InterPro" id="IPR027417">
    <property type="entry name" value="P-loop_NTPase"/>
</dbReference>
<accession>A0A429ZZW1</accession>
<dbReference type="OrthoDB" id="1201990at2"/>
<organism evidence="2 3">
    <name type="scientific">Vagococcus vulneris</name>
    <dbReference type="NCBI Taxonomy" id="1977869"/>
    <lineage>
        <taxon>Bacteria</taxon>
        <taxon>Bacillati</taxon>
        <taxon>Bacillota</taxon>
        <taxon>Bacilli</taxon>
        <taxon>Lactobacillales</taxon>
        <taxon>Enterococcaceae</taxon>
        <taxon>Vagococcus</taxon>
    </lineage>
</organism>
<gene>
    <name evidence="2" type="ORF">CBF37_04500</name>
</gene>
<proteinExistence type="predicted"/>
<dbReference type="SUPFAM" id="SSF52540">
    <property type="entry name" value="P-loop containing nucleoside triphosphate hydrolases"/>
    <property type="match status" value="1"/>
</dbReference>
<evidence type="ECO:0000256" key="1">
    <source>
        <dbReference type="SAM" id="MobiDB-lite"/>
    </source>
</evidence>
<sequence>MRIRLIGYAGSGKTSLMQKLEKDYKLPGISLDDFLKIKDKQQRFIEVNKHIEKFPSWVVEGVQVSQWTKGTFEEANLIVLLDYPLLLTQYRVVKRTIKQFFELKRSMKQRYYVIKRMFKLFKWNRNFKKRLPQVKEALYQYPVTLMIIESPNDLNRLYDFINHNKNKIRLVKSKNSKKRKPSSSNRKISKRSSKTIKKNKVKTKAKSTTKNKHQKSKKKR</sequence>